<dbReference type="AlphaFoldDB" id="A0A9X0CUM0"/>
<keyword evidence="3" id="KW-1185">Reference proteome</keyword>
<name>A0A9X0CUM0_9CNID</name>
<gene>
    <name evidence="2" type="ORF">OS493_036299</name>
</gene>
<evidence type="ECO:0000313" key="2">
    <source>
        <dbReference type="EMBL" id="KAJ7376185.1"/>
    </source>
</evidence>
<evidence type="ECO:0000313" key="3">
    <source>
        <dbReference type="Proteomes" id="UP001163046"/>
    </source>
</evidence>
<dbReference type="EMBL" id="MU826409">
    <property type="protein sequence ID" value="KAJ7376185.1"/>
    <property type="molecule type" value="Genomic_DNA"/>
</dbReference>
<proteinExistence type="predicted"/>
<feature type="region of interest" description="Disordered" evidence="1">
    <location>
        <begin position="56"/>
        <end position="76"/>
    </location>
</feature>
<comment type="caution">
    <text evidence="2">The sequence shown here is derived from an EMBL/GenBank/DDBJ whole genome shotgun (WGS) entry which is preliminary data.</text>
</comment>
<sequence>MSQRSLFAMRQAHCSAEDDNFKEFLTVPLTRKYGSMPSLAQKSVISLEYKDGGFKPRRVSGSSDHKRLGTRKAKCN</sequence>
<dbReference type="OrthoDB" id="5978461at2759"/>
<accession>A0A9X0CUM0</accession>
<protein>
    <submittedName>
        <fullName evidence="2">Uncharacterized protein</fullName>
    </submittedName>
</protein>
<organism evidence="2 3">
    <name type="scientific">Desmophyllum pertusum</name>
    <dbReference type="NCBI Taxonomy" id="174260"/>
    <lineage>
        <taxon>Eukaryota</taxon>
        <taxon>Metazoa</taxon>
        <taxon>Cnidaria</taxon>
        <taxon>Anthozoa</taxon>
        <taxon>Hexacorallia</taxon>
        <taxon>Scleractinia</taxon>
        <taxon>Caryophylliina</taxon>
        <taxon>Caryophylliidae</taxon>
        <taxon>Desmophyllum</taxon>
    </lineage>
</organism>
<evidence type="ECO:0000256" key="1">
    <source>
        <dbReference type="SAM" id="MobiDB-lite"/>
    </source>
</evidence>
<reference evidence="2" key="1">
    <citation type="submission" date="2023-01" db="EMBL/GenBank/DDBJ databases">
        <title>Genome assembly of the deep-sea coral Lophelia pertusa.</title>
        <authorList>
            <person name="Herrera S."/>
            <person name="Cordes E."/>
        </authorList>
    </citation>
    <scope>NUCLEOTIDE SEQUENCE</scope>
    <source>
        <strain evidence="2">USNM1676648</strain>
        <tissue evidence="2">Polyp</tissue>
    </source>
</reference>
<dbReference type="Proteomes" id="UP001163046">
    <property type="component" value="Unassembled WGS sequence"/>
</dbReference>